<evidence type="ECO:0000259" key="3">
    <source>
        <dbReference type="Pfam" id="PF22754"/>
    </source>
</evidence>
<accession>A0A1S4BRB0</accession>
<dbReference type="InterPro" id="IPR054502">
    <property type="entry name" value="bHLH-TF_ACT-like_plant"/>
</dbReference>
<sequence>MDKASILERATSLIRQLRERPETVLQCHLETKTNNEKGAPAVKKARISLPEVEVRSLEEEVLITVYCKKKYTGIIDEILSVIQKLHLTIKSSNFMPFGSTAMHITVIGQMNDELCETTDCLAEKLRQSILKM</sequence>
<feature type="domain" description="Plant bHLH transcription factor ACT-like" evidence="3">
    <location>
        <begin position="51"/>
        <end position="129"/>
    </location>
</feature>
<comment type="subcellular location">
    <subcellularLocation>
        <location evidence="1">Nucleus</location>
    </subcellularLocation>
</comment>
<evidence type="ECO:0000256" key="2">
    <source>
        <dbReference type="ARBA" id="ARBA00023242"/>
    </source>
</evidence>
<dbReference type="STRING" id="4097.A0A1S4BRB0"/>
<dbReference type="KEGG" id="nta:107811069"/>
<evidence type="ECO:0000256" key="1">
    <source>
        <dbReference type="ARBA" id="ARBA00004123"/>
    </source>
</evidence>
<dbReference type="AlphaFoldDB" id="A0A1S4BRB0"/>
<gene>
    <name evidence="5" type="primary">LOC107811069</name>
</gene>
<dbReference type="GO" id="GO:0005634">
    <property type="term" value="C:nucleus"/>
    <property type="evidence" value="ECO:0007669"/>
    <property type="project" value="UniProtKB-SubCell"/>
</dbReference>
<dbReference type="RefSeq" id="XP_016491406.1">
    <property type="nucleotide sequence ID" value="XM_016635920.2"/>
</dbReference>
<dbReference type="Pfam" id="PF22754">
    <property type="entry name" value="bHLH-TF_ACT-like_plant"/>
    <property type="match status" value="1"/>
</dbReference>
<evidence type="ECO:0000313" key="5">
    <source>
        <dbReference type="RefSeq" id="XP_016491406.1"/>
    </source>
</evidence>
<protein>
    <submittedName>
        <fullName evidence="5">Transcription factor bHLH25-like</fullName>
    </submittedName>
</protein>
<name>A0A1S4BRB0_TOBAC</name>
<dbReference type="Proteomes" id="UP000790787">
    <property type="component" value="Chromosome 24"/>
</dbReference>
<reference evidence="5" key="2">
    <citation type="submission" date="2025-08" db="UniProtKB">
        <authorList>
            <consortium name="RefSeq"/>
        </authorList>
    </citation>
    <scope>IDENTIFICATION</scope>
    <source>
        <tissue evidence="5">Leaf</tissue>
    </source>
</reference>
<reference evidence="4" key="1">
    <citation type="journal article" date="2014" name="Nat. Commun.">
        <title>The tobacco genome sequence and its comparison with those of tomato and potato.</title>
        <authorList>
            <person name="Sierro N."/>
            <person name="Battey J.N."/>
            <person name="Ouadi S."/>
            <person name="Bakaher N."/>
            <person name="Bovet L."/>
            <person name="Willig A."/>
            <person name="Goepfert S."/>
            <person name="Peitsch M.C."/>
            <person name="Ivanov N.V."/>
        </authorList>
    </citation>
    <scope>NUCLEOTIDE SEQUENCE [LARGE SCALE GENOMIC DNA]</scope>
</reference>
<dbReference type="GO" id="GO:0080090">
    <property type="term" value="P:regulation of primary metabolic process"/>
    <property type="evidence" value="ECO:0007669"/>
    <property type="project" value="UniProtKB-ARBA"/>
</dbReference>
<proteinExistence type="predicted"/>
<keyword evidence="4" id="KW-1185">Reference proteome</keyword>
<dbReference type="OMA" id="EARCCDQ"/>
<dbReference type="PANTHER" id="PTHR45959:SF21">
    <property type="entry name" value="TRANSCRIPTION FACTOR BHLH18-LIKE"/>
    <property type="match status" value="1"/>
</dbReference>
<evidence type="ECO:0000313" key="4">
    <source>
        <dbReference type="Proteomes" id="UP000790787"/>
    </source>
</evidence>
<dbReference type="InterPro" id="IPR052610">
    <property type="entry name" value="bHLH_transcription_regulator"/>
</dbReference>
<dbReference type="PANTHER" id="PTHR45959">
    <property type="entry name" value="BHLH TRANSCRIPTION FACTOR"/>
    <property type="match status" value="1"/>
</dbReference>
<organism evidence="4 5">
    <name type="scientific">Nicotiana tabacum</name>
    <name type="common">Common tobacco</name>
    <dbReference type="NCBI Taxonomy" id="4097"/>
    <lineage>
        <taxon>Eukaryota</taxon>
        <taxon>Viridiplantae</taxon>
        <taxon>Streptophyta</taxon>
        <taxon>Embryophyta</taxon>
        <taxon>Tracheophyta</taxon>
        <taxon>Spermatophyta</taxon>
        <taxon>Magnoliopsida</taxon>
        <taxon>eudicotyledons</taxon>
        <taxon>Gunneridae</taxon>
        <taxon>Pentapetalae</taxon>
        <taxon>asterids</taxon>
        <taxon>lamiids</taxon>
        <taxon>Solanales</taxon>
        <taxon>Solanaceae</taxon>
        <taxon>Nicotianoideae</taxon>
        <taxon>Nicotianeae</taxon>
        <taxon>Nicotiana</taxon>
    </lineage>
</organism>
<dbReference type="PaxDb" id="4097-A0A1S4BRB0"/>
<dbReference type="GeneID" id="107811069"/>
<dbReference type="RefSeq" id="XP_016491406.1">
    <property type="nucleotide sequence ID" value="XM_016635920.1"/>
</dbReference>
<dbReference type="OrthoDB" id="1303432at2759"/>
<keyword evidence="2" id="KW-0539">Nucleus</keyword>